<dbReference type="InterPro" id="IPR009001">
    <property type="entry name" value="Transl_elong_EF1A/Init_IF2_C"/>
</dbReference>
<evidence type="ECO:0000256" key="3">
    <source>
        <dbReference type="ARBA" id="ARBA00022695"/>
    </source>
</evidence>
<dbReference type="InterPro" id="IPR050100">
    <property type="entry name" value="TRAFAC_GTPase_members"/>
</dbReference>
<dbReference type="Pfam" id="PF22594">
    <property type="entry name" value="GTP-eEF1A_C"/>
    <property type="match status" value="1"/>
</dbReference>
<dbReference type="InterPro" id="IPR054696">
    <property type="entry name" value="GTP-eEF1A_C"/>
</dbReference>
<evidence type="ECO:0000259" key="7">
    <source>
        <dbReference type="PROSITE" id="PS51722"/>
    </source>
</evidence>
<dbReference type="SUPFAM" id="SSF52540">
    <property type="entry name" value="P-loop containing nucleoside triphosphate hydrolases"/>
    <property type="match status" value="1"/>
</dbReference>
<evidence type="ECO:0000313" key="8">
    <source>
        <dbReference type="EMBL" id="MFH6770583.1"/>
    </source>
</evidence>
<keyword evidence="6" id="KW-0342">GTP-binding</keyword>
<dbReference type="InterPro" id="IPR031157">
    <property type="entry name" value="G_TR_CS"/>
</dbReference>
<dbReference type="PROSITE" id="PS00301">
    <property type="entry name" value="G_TR_1"/>
    <property type="match status" value="1"/>
</dbReference>
<comment type="caution">
    <text evidence="8">The sequence shown here is derived from an EMBL/GenBank/DDBJ whole genome shotgun (WGS) entry which is preliminary data.</text>
</comment>
<gene>
    <name evidence="8" type="ORF">V8G58_01455</name>
</gene>
<dbReference type="EC" id="2.7.7.4" evidence="1"/>
<evidence type="ECO:0000256" key="2">
    <source>
        <dbReference type="ARBA" id="ARBA00022679"/>
    </source>
</evidence>
<dbReference type="InterPro" id="IPR011779">
    <property type="entry name" value="SO4_adenylTrfase_lsu"/>
</dbReference>
<sequence>MIDNNQLLRFTTAGSVDDGKSTLIGRLLYDSKSIFEDQLEAIETTSKKKGHEGVDLALFTDGLRDEREQGITIDVAYRYFTTPKRKFIIADTPGHIQYTRNMVTGASTANAALILVDARHGVIEQTRRHAFIASLLQIPHIIVCVNKMDLVDFDEGAYNKVLNQFEEFSSKLLVRDVRFIPMSALLGDNVVNRSKNMDWYQGAPLLHTLETMHISSDINKVDARFPVQTVLRPQRDEFIDYRGYAGRISSGVFRKGDEITVMPSGFTSKIKSIDFFDQSLEEAYAPMSVSITLEDDIDISRGDMIVRTKNIPEASQDIEVMLCWLNTAPSRPRTKYSILHTTNEQKAMVKEIIYKIDINSLNRMQVNEELKMNEIAKVKIRTTKPLMIDSYRENRSTGSIILVDDATNETVAAGMVV</sequence>
<dbReference type="SUPFAM" id="SSF50447">
    <property type="entry name" value="Translation proteins"/>
    <property type="match status" value="1"/>
</dbReference>
<dbReference type="CDD" id="cd03695">
    <property type="entry name" value="CysN_NodQ_II"/>
    <property type="match status" value="1"/>
</dbReference>
<dbReference type="InterPro" id="IPR044139">
    <property type="entry name" value="CysN_NoDQ_III"/>
</dbReference>
<dbReference type="PRINTS" id="PR00315">
    <property type="entry name" value="ELONGATNFCT"/>
</dbReference>
<accession>A0ABW7MUS4</accession>
<dbReference type="InterPro" id="IPR005225">
    <property type="entry name" value="Small_GTP-bd"/>
</dbReference>
<name>A0ABW7MUS4_9FLAO</name>
<dbReference type="Proteomes" id="UP001610100">
    <property type="component" value="Unassembled WGS sequence"/>
</dbReference>
<dbReference type="InterPro" id="IPR009000">
    <property type="entry name" value="Transl_B-barrel_sf"/>
</dbReference>
<dbReference type="InterPro" id="IPR044138">
    <property type="entry name" value="CysN_II"/>
</dbReference>
<dbReference type="InterPro" id="IPR000795">
    <property type="entry name" value="T_Tr_GTP-bd_dom"/>
</dbReference>
<proteinExistence type="predicted"/>
<dbReference type="NCBIfam" id="TIGR02034">
    <property type="entry name" value="CysN"/>
    <property type="match status" value="1"/>
</dbReference>
<dbReference type="EMBL" id="JBAWKB010000001">
    <property type="protein sequence ID" value="MFH6770583.1"/>
    <property type="molecule type" value="Genomic_DNA"/>
</dbReference>
<keyword evidence="9" id="KW-1185">Reference proteome</keyword>
<evidence type="ECO:0000256" key="1">
    <source>
        <dbReference type="ARBA" id="ARBA00012391"/>
    </source>
</evidence>
<keyword evidence="3" id="KW-0548">Nucleotidyltransferase</keyword>
<keyword evidence="2" id="KW-0808">Transferase</keyword>
<evidence type="ECO:0000256" key="4">
    <source>
        <dbReference type="ARBA" id="ARBA00022741"/>
    </source>
</evidence>
<dbReference type="SUPFAM" id="SSF50465">
    <property type="entry name" value="EF-Tu/eEF-1alpha/eIF2-gamma C-terminal domain"/>
    <property type="match status" value="1"/>
</dbReference>
<dbReference type="InterPro" id="IPR041757">
    <property type="entry name" value="CysN_GTP-bd"/>
</dbReference>
<dbReference type="Gene3D" id="3.40.50.300">
    <property type="entry name" value="P-loop containing nucleotide triphosphate hydrolases"/>
    <property type="match status" value="1"/>
</dbReference>
<reference evidence="8 9" key="1">
    <citation type="submission" date="2024-02" db="EMBL/GenBank/DDBJ databases">
        <title>A Gaetbulibacter species isolated from tidal flats and genomic insights of their niches.</title>
        <authorList>
            <person name="Ye Y."/>
        </authorList>
    </citation>
    <scope>NUCLEOTIDE SEQUENCE [LARGE SCALE GENOMIC DNA]</scope>
    <source>
        <strain evidence="8 9">KYW382</strain>
    </source>
</reference>
<keyword evidence="5" id="KW-0067">ATP-binding</keyword>
<dbReference type="CDD" id="cd04095">
    <property type="entry name" value="CysN_NoDQ_III"/>
    <property type="match status" value="1"/>
</dbReference>
<dbReference type="Gene3D" id="2.40.30.10">
    <property type="entry name" value="Translation factors"/>
    <property type="match status" value="2"/>
</dbReference>
<dbReference type="Pfam" id="PF00009">
    <property type="entry name" value="GTP_EFTU"/>
    <property type="match status" value="1"/>
</dbReference>
<evidence type="ECO:0000256" key="5">
    <source>
        <dbReference type="ARBA" id="ARBA00022840"/>
    </source>
</evidence>
<evidence type="ECO:0000256" key="6">
    <source>
        <dbReference type="ARBA" id="ARBA00023134"/>
    </source>
</evidence>
<dbReference type="PANTHER" id="PTHR23115">
    <property type="entry name" value="TRANSLATION FACTOR"/>
    <property type="match status" value="1"/>
</dbReference>
<dbReference type="InterPro" id="IPR027417">
    <property type="entry name" value="P-loop_NTPase"/>
</dbReference>
<feature type="domain" description="Tr-type G" evidence="7">
    <location>
        <begin position="5"/>
        <end position="220"/>
    </location>
</feature>
<dbReference type="RefSeq" id="WP_344738911.1">
    <property type="nucleotide sequence ID" value="NZ_BAABAY010000001.1"/>
</dbReference>
<evidence type="ECO:0000313" key="9">
    <source>
        <dbReference type="Proteomes" id="UP001610100"/>
    </source>
</evidence>
<dbReference type="CDD" id="cd04166">
    <property type="entry name" value="CysN_ATPS"/>
    <property type="match status" value="1"/>
</dbReference>
<organism evidence="8 9">
    <name type="scientific">Gaetbulibacter aestuarii</name>
    <dbReference type="NCBI Taxonomy" id="1502358"/>
    <lineage>
        <taxon>Bacteria</taxon>
        <taxon>Pseudomonadati</taxon>
        <taxon>Bacteroidota</taxon>
        <taxon>Flavobacteriia</taxon>
        <taxon>Flavobacteriales</taxon>
        <taxon>Flavobacteriaceae</taxon>
        <taxon>Gaetbulibacter</taxon>
    </lineage>
</organism>
<dbReference type="NCBIfam" id="TIGR00231">
    <property type="entry name" value="small_GTP"/>
    <property type="match status" value="1"/>
</dbReference>
<keyword evidence="4" id="KW-0547">Nucleotide-binding</keyword>
<dbReference type="PROSITE" id="PS51722">
    <property type="entry name" value="G_TR_2"/>
    <property type="match status" value="1"/>
</dbReference>
<protein>
    <recommendedName>
        <fullName evidence="1">sulfate adenylyltransferase</fullName>
        <ecNumber evidence="1">2.7.7.4</ecNumber>
    </recommendedName>
</protein>